<dbReference type="RefSeq" id="WP_367854326.1">
    <property type="nucleotide sequence ID" value="NZ_JBFOHK010000002.1"/>
</dbReference>
<sequence>MKAIYDEAIQITHDSRYGLHTCVFGIDLERVRRVASRIRVGRVLTNGMTDDPQVPTRTRTSRPWPRWRPAPRHSPIMAILIVTA</sequence>
<evidence type="ECO:0000256" key="1">
    <source>
        <dbReference type="SAM" id="MobiDB-lite"/>
    </source>
</evidence>
<gene>
    <name evidence="3" type="ORF">ABQJ54_10985</name>
</gene>
<protein>
    <submittedName>
        <fullName evidence="3">Aldehyde dehydrogenase family protein</fullName>
    </submittedName>
</protein>
<comment type="caution">
    <text evidence="3">The sequence shown here is derived from an EMBL/GenBank/DDBJ whole genome shotgun (WGS) entry which is preliminary data.</text>
</comment>
<feature type="compositionally biased region" description="Low complexity" evidence="1">
    <location>
        <begin position="55"/>
        <end position="64"/>
    </location>
</feature>
<organism evidence="3 4">
    <name type="scientific">Rhodanobacter lycopersici</name>
    <dbReference type="NCBI Taxonomy" id="3162487"/>
    <lineage>
        <taxon>Bacteria</taxon>
        <taxon>Pseudomonadati</taxon>
        <taxon>Pseudomonadota</taxon>
        <taxon>Gammaproteobacteria</taxon>
        <taxon>Lysobacterales</taxon>
        <taxon>Rhodanobacteraceae</taxon>
        <taxon>Rhodanobacter</taxon>
    </lineage>
</organism>
<dbReference type="Pfam" id="PF00171">
    <property type="entry name" value="Aldedh"/>
    <property type="match status" value="1"/>
</dbReference>
<proteinExistence type="predicted"/>
<dbReference type="Gene3D" id="3.40.309.10">
    <property type="entry name" value="Aldehyde Dehydrogenase, Chain A, domain 2"/>
    <property type="match status" value="1"/>
</dbReference>
<dbReference type="Proteomes" id="UP001556220">
    <property type="component" value="Unassembled WGS sequence"/>
</dbReference>
<feature type="region of interest" description="Disordered" evidence="1">
    <location>
        <begin position="46"/>
        <end position="67"/>
    </location>
</feature>
<feature type="domain" description="Aldehyde dehydrogenase" evidence="2">
    <location>
        <begin position="6"/>
        <end position="50"/>
    </location>
</feature>
<dbReference type="InterPro" id="IPR015590">
    <property type="entry name" value="Aldehyde_DH_dom"/>
</dbReference>
<keyword evidence="4" id="KW-1185">Reference proteome</keyword>
<dbReference type="InterPro" id="IPR016163">
    <property type="entry name" value="Ald_DH_C"/>
</dbReference>
<dbReference type="SUPFAM" id="SSF53720">
    <property type="entry name" value="ALDH-like"/>
    <property type="match status" value="1"/>
</dbReference>
<accession>A0ABV3QFL3</accession>
<dbReference type="InterPro" id="IPR016161">
    <property type="entry name" value="Ald_DH/histidinol_DH"/>
</dbReference>
<dbReference type="EMBL" id="JBFOHK010000002">
    <property type="protein sequence ID" value="MEW9572276.1"/>
    <property type="molecule type" value="Genomic_DNA"/>
</dbReference>
<name>A0ABV3QFL3_9GAMM</name>
<reference evidence="3 4" key="1">
    <citation type="submission" date="2024-06" db="EMBL/GenBank/DDBJ databases">
        <authorList>
            <person name="Woo H."/>
        </authorList>
    </citation>
    <scope>NUCLEOTIDE SEQUENCE [LARGE SCALE GENOMIC DNA]</scope>
    <source>
        <strain evidence="3 4">Si-c</strain>
    </source>
</reference>
<evidence type="ECO:0000313" key="4">
    <source>
        <dbReference type="Proteomes" id="UP001556220"/>
    </source>
</evidence>
<evidence type="ECO:0000259" key="2">
    <source>
        <dbReference type="Pfam" id="PF00171"/>
    </source>
</evidence>
<evidence type="ECO:0000313" key="3">
    <source>
        <dbReference type="EMBL" id="MEW9572276.1"/>
    </source>
</evidence>